<dbReference type="Proteomes" id="UP001642484">
    <property type="component" value="Unassembled WGS sequence"/>
</dbReference>
<sequence>MSMASDPPSLAQTYMRGPLVPHGHGKPLSKEELDGLKEELASIKKEFGLVEPERAFMDEKGVQWRFGGPPDYTIANLYYLKGKTKNHPPGSLEMIVENLVKTWEMERSHKLDPNSHRSVDPKRFHISANGGTKFDNDQANKVGNYNVLLDKCPVELYDVDKINWEQSHDKFHSAFAAFPWELLEVFSPPPKVSFSWRHWGHFTGSYEGKEGDGRLIEMYGFGCAEVDSQLRLIDVEIFYKPGPFIEALRGMSKSCKTWHGNDILGEGATSHCPFIEKMKRTGWKAPDCPVRKVKCNKVKL</sequence>
<reference evidence="2 3" key="1">
    <citation type="submission" date="2024-02" db="EMBL/GenBank/DDBJ databases">
        <authorList>
            <person name="Chen Y."/>
            <person name="Shah S."/>
            <person name="Dougan E. K."/>
            <person name="Thang M."/>
            <person name="Chan C."/>
        </authorList>
    </citation>
    <scope>NUCLEOTIDE SEQUENCE [LARGE SCALE GENOMIC DNA]</scope>
</reference>
<evidence type="ECO:0000256" key="1">
    <source>
        <dbReference type="SAM" id="MobiDB-lite"/>
    </source>
</evidence>
<dbReference type="PANTHER" id="PTHR31723:SF10">
    <property type="entry name" value="PATHOGEN-RELATED PROTEIN"/>
    <property type="match status" value="1"/>
</dbReference>
<evidence type="ECO:0008006" key="4">
    <source>
        <dbReference type="Google" id="ProtNLM"/>
    </source>
</evidence>
<dbReference type="InterPro" id="IPR053218">
    <property type="entry name" value="Pathogen-related_defense"/>
</dbReference>
<dbReference type="SUPFAM" id="SSF54427">
    <property type="entry name" value="NTF2-like"/>
    <property type="match status" value="1"/>
</dbReference>
<accession>A0ABP0IBX3</accession>
<evidence type="ECO:0000313" key="3">
    <source>
        <dbReference type="Proteomes" id="UP001642484"/>
    </source>
</evidence>
<dbReference type="InterPro" id="IPR032710">
    <property type="entry name" value="NTF2-like_dom_sf"/>
</dbReference>
<gene>
    <name evidence="2" type="ORF">CCMP2556_LOCUS5437</name>
</gene>
<dbReference type="EMBL" id="CAXAMN010002270">
    <property type="protein sequence ID" value="CAK8998885.1"/>
    <property type="molecule type" value="Genomic_DNA"/>
</dbReference>
<feature type="region of interest" description="Disordered" evidence="1">
    <location>
        <begin position="1"/>
        <end position="30"/>
    </location>
</feature>
<proteinExistence type="predicted"/>
<keyword evidence="3" id="KW-1185">Reference proteome</keyword>
<name>A0ABP0IBX3_9DINO</name>
<protein>
    <recommendedName>
        <fullName evidence="4">Pathogen-related protein</fullName>
    </recommendedName>
</protein>
<dbReference type="Gene3D" id="3.10.450.50">
    <property type="match status" value="1"/>
</dbReference>
<dbReference type="PANTHER" id="PTHR31723">
    <property type="entry name" value="PATHOGENESIS-RELATED FAMILY PROTEIN"/>
    <property type="match status" value="1"/>
</dbReference>
<organism evidence="2 3">
    <name type="scientific">Durusdinium trenchii</name>
    <dbReference type="NCBI Taxonomy" id="1381693"/>
    <lineage>
        <taxon>Eukaryota</taxon>
        <taxon>Sar</taxon>
        <taxon>Alveolata</taxon>
        <taxon>Dinophyceae</taxon>
        <taxon>Suessiales</taxon>
        <taxon>Symbiodiniaceae</taxon>
        <taxon>Durusdinium</taxon>
    </lineage>
</organism>
<evidence type="ECO:0000313" key="2">
    <source>
        <dbReference type="EMBL" id="CAK8998885.1"/>
    </source>
</evidence>
<comment type="caution">
    <text evidence="2">The sequence shown here is derived from an EMBL/GenBank/DDBJ whole genome shotgun (WGS) entry which is preliminary data.</text>
</comment>